<dbReference type="PIRSF" id="PIRSF002741">
    <property type="entry name" value="MppA"/>
    <property type="match status" value="1"/>
</dbReference>
<evidence type="ECO:0000313" key="5">
    <source>
        <dbReference type="EMBL" id="TCM76567.1"/>
    </source>
</evidence>
<dbReference type="SUPFAM" id="SSF53850">
    <property type="entry name" value="Periplasmic binding protein-like II"/>
    <property type="match status" value="1"/>
</dbReference>
<dbReference type="GO" id="GO:1904680">
    <property type="term" value="F:peptide transmembrane transporter activity"/>
    <property type="evidence" value="ECO:0007669"/>
    <property type="project" value="TreeGrafter"/>
</dbReference>
<dbReference type="RefSeq" id="WP_132696630.1">
    <property type="nucleotide sequence ID" value="NZ_SLVM01000033.1"/>
</dbReference>
<dbReference type="InterPro" id="IPR000914">
    <property type="entry name" value="SBP_5_dom"/>
</dbReference>
<comment type="subcellular location">
    <subcellularLocation>
        <location evidence="1">Periplasm</location>
    </subcellularLocation>
</comment>
<evidence type="ECO:0000256" key="2">
    <source>
        <dbReference type="ARBA" id="ARBA00005695"/>
    </source>
</evidence>
<dbReference type="PANTHER" id="PTHR30290">
    <property type="entry name" value="PERIPLASMIC BINDING COMPONENT OF ABC TRANSPORTER"/>
    <property type="match status" value="1"/>
</dbReference>
<reference evidence="5 6" key="1">
    <citation type="submission" date="2019-03" db="EMBL/GenBank/DDBJ databases">
        <title>Genomic Encyclopedia of Type Strains, Phase IV (KMG-IV): sequencing the most valuable type-strain genomes for metagenomic binning, comparative biology and taxonomic classification.</title>
        <authorList>
            <person name="Goeker M."/>
        </authorList>
    </citation>
    <scope>NUCLEOTIDE SEQUENCE [LARGE SCALE GENOMIC DNA]</scope>
    <source>
        <strain evidence="5 6">DSM 21153</strain>
    </source>
</reference>
<protein>
    <submittedName>
        <fullName evidence="5">Peptide/nickel transport system substrate-binding protein</fullName>
    </submittedName>
</protein>
<evidence type="ECO:0000256" key="1">
    <source>
        <dbReference type="ARBA" id="ARBA00004418"/>
    </source>
</evidence>
<dbReference type="Gene3D" id="3.40.190.10">
    <property type="entry name" value="Periplasmic binding protein-like II"/>
    <property type="match status" value="1"/>
</dbReference>
<comment type="caution">
    <text evidence="5">The sequence shown here is derived from an EMBL/GenBank/DDBJ whole genome shotgun (WGS) entry which is preliminary data.</text>
</comment>
<comment type="similarity">
    <text evidence="2">Belongs to the bacterial solute-binding protein 5 family.</text>
</comment>
<keyword evidence="3" id="KW-0732">Signal</keyword>
<accession>A0A4R1YIY7</accession>
<dbReference type="AlphaFoldDB" id="A0A4R1YIY7"/>
<dbReference type="Proteomes" id="UP000295277">
    <property type="component" value="Unassembled WGS sequence"/>
</dbReference>
<dbReference type="CDD" id="cd08490">
    <property type="entry name" value="PBP2_NikA_DppA_OppA_like_3"/>
    <property type="match status" value="1"/>
</dbReference>
<evidence type="ECO:0000259" key="4">
    <source>
        <dbReference type="Pfam" id="PF00496"/>
    </source>
</evidence>
<dbReference type="Gene3D" id="3.10.105.10">
    <property type="entry name" value="Dipeptide-binding Protein, Domain 3"/>
    <property type="match status" value="1"/>
</dbReference>
<feature type="chain" id="PRO_5020208515" evidence="3">
    <location>
        <begin position="24"/>
        <end position="501"/>
    </location>
</feature>
<name>A0A4R1YIY7_9RHOB</name>
<dbReference type="Pfam" id="PF00496">
    <property type="entry name" value="SBP_bac_5"/>
    <property type="match status" value="1"/>
</dbReference>
<feature type="signal peptide" evidence="3">
    <location>
        <begin position="1"/>
        <end position="23"/>
    </location>
</feature>
<dbReference type="GO" id="GO:0030288">
    <property type="term" value="C:outer membrane-bounded periplasmic space"/>
    <property type="evidence" value="ECO:0007669"/>
    <property type="project" value="UniProtKB-ARBA"/>
</dbReference>
<dbReference type="PANTHER" id="PTHR30290:SF83">
    <property type="entry name" value="ABC TRANSPORTER SUBSTRATE-BINDING PROTEIN"/>
    <property type="match status" value="1"/>
</dbReference>
<evidence type="ECO:0000313" key="6">
    <source>
        <dbReference type="Proteomes" id="UP000295277"/>
    </source>
</evidence>
<evidence type="ECO:0000256" key="3">
    <source>
        <dbReference type="SAM" id="SignalP"/>
    </source>
</evidence>
<feature type="domain" description="Solute-binding protein family 5" evidence="4">
    <location>
        <begin position="66"/>
        <end position="410"/>
    </location>
</feature>
<sequence length="501" mass="52640">MQNPFRSLLAGLVALGLALPGHAGTTLDVAAPFEIQSPEPSTTGHIFTRMGIAETLVDADPQGRLLPGLATEWSVSEDGLTWRFTLRENVLFHDGTPMTPATVAGALEIARGKPGPLASLPIAALTPEPGALVIALGEPVAALPAFLAEARAQILAPAAYGPDGQAVAVIGTGPYRVTSLTPPLSLRATAFPEYWGAQPNVPAVTYTAVGRAETRALMAESGDADFVFTLDPATVTRLSRSDAVEIMSVAIPRSLLLKVNAAHPFLNSPEARRALSLAIDRAGLAQAVLRYPQGADQLFPPAMGDWHNPALDPLAHDPDAARALLAGLGWVPGPDGILSRDGQRLALTLTTYPDRPELPLVAAVLEQQFRAIGVELTINSTNSSEIPAGHQAGTLELGLLARNFALIPDPIGTILSDYAPGGDWGAMGWQNAEIAALAQALSRGEGGDAERARIAAILQEELPVIPIAWYQQTLALRTGIEGAVIDPWERSFGLPGLRFAE</sequence>
<organism evidence="5 6">
    <name type="scientific">Rhodovulum steppense</name>
    <dbReference type="NCBI Taxonomy" id="540251"/>
    <lineage>
        <taxon>Bacteria</taxon>
        <taxon>Pseudomonadati</taxon>
        <taxon>Pseudomonadota</taxon>
        <taxon>Alphaproteobacteria</taxon>
        <taxon>Rhodobacterales</taxon>
        <taxon>Paracoccaceae</taxon>
        <taxon>Rhodovulum</taxon>
    </lineage>
</organism>
<keyword evidence="6" id="KW-1185">Reference proteome</keyword>
<dbReference type="OrthoDB" id="9803988at2"/>
<dbReference type="EMBL" id="SLVM01000033">
    <property type="protein sequence ID" value="TCM76567.1"/>
    <property type="molecule type" value="Genomic_DNA"/>
</dbReference>
<gene>
    <name evidence="5" type="ORF">EV216_13312</name>
</gene>
<dbReference type="GO" id="GO:0015833">
    <property type="term" value="P:peptide transport"/>
    <property type="evidence" value="ECO:0007669"/>
    <property type="project" value="TreeGrafter"/>
</dbReference>
<dbReference type="GO" id="GO:0043190">
    <property type="term" value="C:ATP-binding cassette (ABC) transporter complex"/>
    <property type="evidence" value="ECO:0007669"/>
    <property type="project" value="InterPro"/>
</dbReference>
<dbReference type="InterPro" id="IPR030678">
    <property type="entry name" value="Peptide/Ni-bd"/>
</dbReference>
<dbReference type="InterPro" id="IPR039424">
    <property type="entry name" value="SBP_5"/>
</dbReference>
<proteinExistence type="inferred from homology"/>